<dbReference type="SUPFAM" id="SSF81324">
    <property type="entry name" value="Voltage-gated potassium channels"/>
    <property type="match status" value="1"/>
</dbReference>
<feature type="transmembrane region" description="Helical" evidence="5">
    <location>
        <begin position="20"/>
        <end position="42"/>
    </location>
</feature>
<evidence type="ECO:0000256" key="3">
    <source>
        <dbReference type="ARBA" id="ARBA00022989"/>
    </source>
</evidence>
<reference evidence="8" key="1">
    <citation type="submission" date="2024-04" db="EMBL/GenBank/DDBJ databases">
        <title>Salinicola lusitanus LLJ914,a marine bacterium isolated from the Okinawa Trough.</title>
        <authorList>
            <person name="Li J."/>
        </authorList>
    </citation>
    <scope>NUCLEOTIDE SEQUENCE [LARGE SCALE GENOMIC DNA]</scope>
</reference>
<dbReference type="AlphaFoldDB" id="A0AAW0PFH3"/>
<dbReference type="GO" id="GO:0070509">
    <property type="term" value="P:calcium ion import"/>
    <property type="evidence" value="ECO:0007669"/>
    <property type="project" value="TreeGrafter"/>
</dbReference>
<keyword evidence="4 5" id="KW-0472">Membrane</keyword>
<dbReference type="GO" id="GO:0001518">
    <property type="term" value="C:voltage-gated sodium channel complex"/>
    <property type="evidence" value="ECO:0007669"/>
    <property type="project" value="TreeGrafter"/>
</dbReference>
<dbReference type="EMBL" id="JBBPFD010000007">
    <property type="protein sequence ID" value="KAK7918829.1"/>
    <property type="molecule type" value="Genomic_DNA"/>
</dbReference>
<evidence type="ECO:0000256" key="4">
    <source>
        <dbReference type="ARBA" id="ARBA00023136"/>
    </source>
</evidence>
<dbReference type="PANTHER" id="PTHR10037">
    <property type="entry name" value="VOLTAGE-GATED CATION CHANNEL CALCIUM AND SODIUM"/>
    <property type="match status" value="1"/>
</dbReference>
<evidence type="ECO:0000256" key="5">
    <source>
        <dbReference type="SAM" id="Phobius"/>
    </source>
</evidence>
<keyword evidence="8" id="KW-1185">Reference proteome</keyword>
<dbReference type="Gene3D" id="1.20.120.350">
    <property type="entry name" value="Voltage-gated potassium channels. Chain C"/>
    <property type="match status" value="1"/>
</dbReference>
<dbReference type="GO" id="GO:0008332">
    <property type="term" value="F:low voltage-gated calcium channel activity"/>
    <property type="evidence" value="ECO:0007669"/>
    <property type="project" value="TreeGrafter"/>
</dbReference>
<comment type="caution">
    <text evidence="7">The sequence shown here is derived from an EMBL/GenBank/DDBJ whole genome shotgun (WGS) entry which is preliminary data.</text>
</comment>
<organism evidence="7 8">
    <name type="scientific">Mugilogobius chulae</name>
    <name type="common">yellowstripe goby</name>
    <dbReference type="NCBI Taxonomy" id="88201"/>
    <lineage>
        <taxon>Eukaryota</taxon>
        <taxon>Metazoa</taxon>
        <taxon>Chordata</taxon>
        <taxon>Craniata</taxon>
        <taxon>Vertebrata</taxon>
        <taxon>Euteleostomi</taxon>
        <taxon>Actinopterygii</taxon>
        <taxon>Neopterygii</taxon>
        <taxon>Teleostei</taxon>
        <taxon>Neoteleostei</taxon>
        <taxon>Acanthomorphata</taxon>
        <taxon>Gobiaria</taxon>
        <taxon>Gobiiformes</taxon>
        <taxon>Gobioidei</taxon>
        <taxon>Gobiidae</taxon>
        <taxon>Gobionellinae</taxon>
        <taxon>Mugilogobius</taxon>
    </lineage>
</organism>
<dbReference type="GO" id="GO:0043005">
    <property type="term" value="C:neuron projection"/>
    <property type="evidence" value="ECO:0007669"/>
    <property type="project" value="TreeGrafter"/>
</dbReference>
<name>A0AAW0PFH3_9GOBI</name>
<feature type="transmembrane region" description="Helical" evidence="5">
    <location>
        <begin position="54"/>
        <end position="80"/>
    </location>
</feature>
<dbReference type="Pfam" id="PF00520">
    <property type="entry name" value="Ion_trans"/>
    <property type="match status" value="1"/>
</dbReference>
<dbReference type="GO" id="GO:0086010">
    <property type="term" value="P:membrane depolarization during action potential"/>
    <property type="evidence" value="ECO:0007669"/>
    <property type="project" value="TreeGrafter"/>
</dbReference>
<sequence length="118" mass="13479">MAAPELAQSYFPSPQALTELITVSHVVFSVVFFAEMVLKLVAYSTDYFRNRTNILEFLIAIVGVCEIATFTDFSTILRLIRLIVFVPYLKSQLLMLEKTIEETLTLCGLILLFVFTFR</sequence>
<dbReference type="Proteomes" id="UP001460270">
    <property type="component" value="Unassembled WGS sequence"/>
</dbReference>
<evidence type="ECO:0000256" key="1">
    <source>
        <dbReference type="ARBA" id="ARBA00004141"/>
    </source>
</evidence>
<accession>A0AAW0PFH3</accession>
<dbReference type="GO" id="GO:0005248">
    <property type="term" value="F:voltage-gated sodium channel activity"/>
    <property type="evidence" value="ECO:0007669"/>
    <property type="project" value="TreeGrafter"/>
</dbReference>
<keyword evidence="2 5" id="KW-0812">Transmembrane</keyword>
<gene>
    <name evidence="7" type="ORF">WMY93_010113</name>
</gene>
<evidence type="ECO:0000313" key="8">
    <source>
        <dbReference type="Proteomes" id="UP001460270"/>
    </source>
</evidence>
<dbReference type="PANTHER" id="PTHR10037:SF230">
    <property type="entry name" value="CA[2+]-CHANNEL PROTEIN ALPHA[[1]] SUBUNIT T, ISOFORM F"/>
    <property type="match status" value="1"/>
</dbReference>
<protein>
    <recommendedName>
        <fullName evidence="6">Ion transport domain-containing protein</fullName>
    </recommendedName>
</protein>
<proteinExistence type="predicted"/>
<dbReference type="InterPro" id="IPR005821">
    <property type="entry name" value="Ion_trans_dom"/>
</dbReference>
<feature type="domain" description="Ion transport" evidence="6">
    <location>
        <begin position="10"/>
        <end position="117"/>
    </location>
</feature>
<evidence type="ECO:0000256" key="2">
    <source>
        <dbReference type="ARBA" id="ARBA00022692"/>
    </source>
</evidence>
<dbReference type="InterPro" id="IPR043203">
    <property type="entry name" value="VGCC_Ca_Na"/>
</dbReference>
<evidence type="ECO:0000313" key="7">
    <source>
        <dbReference type="EMBL" id="KAK7918829.1"/>
    </source>
</evidence>
<comment type="subcellular location">
    <subcellularLocation>
        <location evidence="1">Membrane</location>
        <topology evidence="1">Multi-pass membrane protein</topology>
    </subcellularLocation>
</comment>
<dbReference type="InterPro" id="IPR027359">
    <property type="entry name" value="Volt_channel_dom_sf"/>
</dbReference>
<keyword evidence="3 5" id="KW-1133">Transmembrane helix</keyword>
<evidence type="ECO:0000259" key="6">
    <source>
        <dbReference type="Pfam" id="PF00520"/>
    </source>
</evidence>